<evidence type="ECO:0000313" key="2">
    <source>
        <dbReference type="EMBL" id="HDN84686.1"/>
    </source>
</evidence>
<organism evidence="3 4">
    <name type="scientific">Aerophobetes bacterium</name>
    <dbReference type="NCBI Taxonomy" id="2030807"/>
    <lineage>
        <taxon>Bacteria</taxon>
        <taxon>Candidatus Aerophobota</taxon>
    </lineage>
</organism>
<feature type="transmembrane region" description="Helical" evidence="1">
    <location>
        <begin position="9"/>
        <end position="29"/>
    </location>
</feature>
<keyword evidence="1" id="KW-1133">Transmembrane helix</keyword>
<name>A0A662D6G7_UNCAE</name>
<gene>
    <name evidence="3" type="ORF">DRI96_06975</name>
    <name evidence="2" type="ORF">ENG47_02855</name>
</gene>
<dbReference type="EMBL" id="DRBC01000169">
    <property type="protein sequence ID" value="HDN84686.1"/>
    <property type="molecule type" value="Genomic_DNA"/>
</dbReference>
<proteinExistence type="predicted"/>
<dbReference type="EMBL" id="QMQB01000290">
    <property type="protein sequence ID" value="RLE11035.1"/>
    <property type="molecule type" value="Genomic_DNA"/>
</dbReference>
<feature type="transmembrane region" description="Helical" evidence="1">
    <location>
        <begin position="49"/>
        <end position="69"/>
    </location>
</feature>
<keyword evidence="1" id="KW-0472">Membrane</keyword>
<reference evidence="2" key="2">
    <citation type="journal article" date="2020" name="mSystems">
        <title>Genome- and Community-Level Interaction Insights into Carbon Utilization and Element Cycling Functions of Hydrothermarchaeota in Hydrothermal Sediment.</title>
        <authorList>
            <person name="Zhou Z."/>
            <person name="Liu Y."/>
            <person name="Xu W."/>
            <person name="Pan J."/>
            <person name="Luo Z.H."/>
            <person name="Li M."/>
        </authorList>
    </citation>
    <scope>NUCLEOTIDE SEQUENCE [LARGE SCALE GENOMIC DNA]</scope>
    <source>
        <strain evidence="2">HyVt-219</strain>
    </source>
</reference>
<dbReference type="AlphaFoldDB" id="A0A662D6G7"/>
<accession>A0A662D6G7</accession>
<sequence>MWASVLRILGYILGIIGGVSLIWAVILRLSSGPAGTTLAGLTASSIAEFSQICLVFSIAFGVGAILETIGKKKT</sequence>
<comment type="caution">
    <text evidence="3">The sequence shown here is derived from an EMBL/GenBank/DDBJ whole genome shotgun (WGS) entry which is preliminary data.</text>
</comment>
<evidence type="ECO:0000256" key="1">
    <source>
        <dbReference type="SAM" id="Phobius"/>
    </source>
</evidence>
<dbReference type="Proteomes" id="UP000267654">
    <property type="component" value="Unassembled WGS sequence"/>
</dbReference>
<dbReference type="Proteomes" id="UP000885660">
    <property type="component" value="Unassembled WGS sequence"/>
</dbReference>
<evidence type="ECO:0000313" key="3">
    <source>
        <dbReference type="EMBL" id="RLE11035.1"/>
    </source>
</evidence>
<keyword evidence="1" id="KW-0812">Transmembrane</keyword>
<evidence type="ECO:0000313" key="4">
    <source>
        <dbReference type="Proteomes" id="UP000267654"/>
    </source>
</evidence>
<protein>
    <submittedName>
        <fullName evidence="3">Uncharacterized protein</fullName>
    </submittedName>
</protein>
<reference evidence="3 4" key="1">
    <citation type="submission" date="2018-06" db="EMBL/GenBank/DDBJ databases">
        <title>Extensive metabolic versatility and redundancy in microbially diverse, dynamic hydrothermal sediments.</title>
        <authorList>
            <person name="Dombrowski N."/>
            <person name="Teske A."/>
            <person name="Baker B.J."/>
        </authorList>
    </citation>
    <scope>NUCLEOTIDE SEQUENCE [LARGE SCALE GENOMIC DNA]</scope>
    <source>
        <strain evidence="3">B19_G9</strain>
    </source>
</reference>